<reference evidence="2 3" key="1">
    <citation type="submission" date="2021-03" db="EMBL/GenBank/DDBJ databases">
        <authorList>
            <person name="Lee D.-H."/>
        </authorList>
    </citation>
    <scope>NUCLEOTIDE SEQUENCE [LARGE SCALE GENOMIC DNA]</scope>
    <source>
        <strain evidence="2 3">MMS20-R2-23</strain>
    </source>
</reference>
<dbReference type="EMBL" id="JAGFWR010000004">
    <property type="protein sequence ID" value="MBO4161308.1"/>
    <property type="molecule type" value="Genomic_DNA"/>
</dbReference>
<evidence type="ECO:0000313" key="2">
    <source>
        <dbReference type="EMBL" id="MBO4161308.1"/>
    </source>
</evidence>
<evidence type="ECO:0000256" key="1">
    <source>
        <dbReference type="SAM" id="MobiDB-lite"/>
    </source>
</evidence>
<dbReference type="RefSeq" id="WP_208566972.1">
    <property type="nucleotide sequence ID" value="NZ_JAGFWR010000004.1"/>
</dbReference>
<keyword evidence="3" id="KW-1185">Reference proteome</keyword>
<proteinExistence type="predicted"/>
<dbReference type="Proteomes" id="UP000671399">
    <property type="component" value="Unassembled WGS sequence"/>
</dbReference>
<organism evidence="2 3">
    <name type="scientific">Micromonospora antibiotica</name>
    <dbReference type="NCBI Taxonomy" id="2807623"/>
    <lineage>
        <taxon>Bacteria</taxon>
        <taxon>Bacillati</taxon>
        <taxon>Actinomycetota</taxon>
        <taxon>Actinomycetes</taxon>
        <taxon>Micromonosporales</taxon>
        <taxon>Micromonosporaceae</taxon>
        <taxon>Micromonospora</taxon>
    </lineage>
</organism>
<protein>
    <submittedName>
        <fullName evidence="2">Uncharacterized protein</fullName>
    </submittedName>
</protein>
<sequence>MNDLDVGHRDGTDEAGLLRRPVVEHELIRTAELARGLTPGIPGSSAQASPADEQDSVCGGGRYHDRSTPPSARSLASCVNTNNLSGCRSLVGLP</sequence>
<gene>
    <name evidence="2" type="ORF">JQN83_10855</name>
</gene>
<evidence type="ECO:0000313" key="3">
    <source>
        <dbReference type="Proteomes" id="UP000671399"/>
    </source>
</evidence>
<feature type="region of interest" description="Disordered" evidence="1">
    <location>
        <begin position="35"/>
        <end position="78"/>
    </location>
</feature>
<accession>A0ABS3V6R7</accession>
<name>A0ABS3V6R7_9ACTN</name>
<comment type="caution">
    <text evidence="2">The sequence shown here is derived from an EMBL/GenBank/DDBJ whole genome shotgun (WGS) entry which is preliminary data.</text>
</comment>